<organism evidence="1 2">
    <name type="scientific">Listeria grayi FSL F6-1183</name>
    <dbReference type="NCBI Taxonomy" id="1265827"/>
    <lineage>
        <taxon>Bacteria</taxon>
        <taxon>Bacillati</taxon>
        <taxon>Bacillota</taxon>
        <taxon>Bacilli</taxon>
        <taxon>Bacillales</taxon>
        <taxon>Listeriaceae</taxon>
        <taxon>Listeria</taxon>
    </lineage>
</organism>
<evidence type="ECO:0000313" key="1">
    <source>
        <dbReference type="EMBL" id="EUJ26555.1"/>
    </source>
</evidence>
<dbReference type="SUPFAM" id="SSF52540">
    <property type="entry name" value="P-loop containing nucleoside triphosphate hydrolases"/>
    <property type="match status" value="1"/>
</dbReference>
<gene>
    <name evidence="1" type="ORF">LMUR_12969</name>
</gene>
<sequence length="149" mass="16985">MDMDLHRPRLSKQLGFINKGVTTIYEDDLNYQDCLISVAERVSFLGSGNIPLNSAEILTSDAVRKAIYEAAKRFDIIIIDSPPARLSPDTKLIISEFKNVLFVVRANKTRDKEIDEAFAKLKLINPTILGTVLNMKRISHKDRIKYEYN</sequence>
<dbReference type="PANTHER" id="PTHR32309:SF13">
    <property type="entry name" value="FERRIC ENTEROBACTIN TRANSPORT PROTEIN FEPE"/>
    <property type="match status" value="1"/>
</dbReference>
<protein>
    <submittedName>
        <fullName evidence="1">Capsular polysaccharide biosynthesis protein</fullName>
    </submittedName>
</protein>
<accession>A0A829R5X2</accession>
<dbReference type="PANTHER" id="PTHR32309">
    <property type="entry name" value="TYROSINE-PROTEIN KINASE"/>
    <property type="match status" value="1"/>
</dbReference>
<name>A0A829R5X2_LISGR</name>
<dbReference type="AlphaFoldDB" id="A0A829R5X2"/>
<dbReference type="GO" id="GO:0004713">
    <property type="term" value="F:protein tyrosine kinase activity"/>
    <property type="evidence" value="ECO:0007669"/>
    <property type="project" value="TreeGrafter"/>
</dbReference>
<proteinExistence type="predicted"/>
<comment type="caution">
    <text evidence="1">The sequence shown here is derived from an EMBL/GenBank/DDBJ whole genome shotgun (WGS) entry which is preliminary data.</text>
</comment>
<dbReference type="Proteomes" id="UP000019251">
    <property type="component" value="Unassembled WGS sequence"/>
</dbReference>
<dbReference type="EMBL" id="AODG01000016">
    <property type="protein sequence ID" value="EUJ26555.1"/>
    <property type="molecule type" value="Genomic_DNA"/>
</dbReference>
<dbReference type="InterPro" id="IPR027417">
    <property type="entry name" value="P-loop_NTPase"/>
</dbReference>
<dbReference type="GO" id="GO:0005886">
    <property type="term" value="C:plasma membrane"/>
    <property type="evidence" value="ECO:0007669"/>
    <property type="project" value="TreeGrafter"/>
</dbReference>
<reference evidence="1 2" key="1">
    <citation type="submission" date="2012-12" db="EMBL/GenBank/DDBJ databases">
        <title>Novel taxa of Listeriaceae from agricultural environments in the United States.</title>
        <authorList>
            <person name="den Bakker H.C."/>
            <person name="Allred A."/>
            <person name="Warchocki S."/>
            <person name="Wright E.M."/>
            <person name="Burrell A."/>
            <person name="Nightingale K.K."/>
            <person name="Kephart D."/>
            <person name="Wiedmann M."/>
        </authorList>
    </citation>
    <scope>NUCLEOTIDE SEQUENCE [LARGE SCALE GENOMIC DNA]</scope>
    <source>
        <strain evidence="1 2">FSL F6-1183</strain>
    </source>
</reference>
<evidence type="ECO:0000313" key="2">
    <source>
        <dbReference type="Proteomes" id="UP000019251"/>
    </source>
</evidence>
<dbReference type="InterPro" id="IPR050445">
    <property type="entry name" value="Bact_polysacc_biosynth/exp"/>
</dbReference>
<dbReference type="Gene3D" id="3.40.50.300">
    <property type="entry name" value="P-loop containing nucleotide triphosphate hydrolases"/>
    <property type="match status" value="1"/>
</dbReference>